<dbReference type="PANTHER" id="PTHR33048">
    <property type="entry name" value="PTH11-LIKE INTEGRAL MEMBRANE PROTEIN (AFU_ORTHOLOGUE AFUA_5G11245)"/>
    <property type="match status" value="1"/>
</dbReference>
<evidence type="ECO:0000313" key="10">
    <source>
        <dbReference type="Proteomes" id="UP000800092"/>
    </source>
</evidence>
<feature type="transmembrane region" description="Helical" evidence="7">
    <location>
        <begin position="117"/>
        <end position="136"/>
    </location>
</feature>
<protein>
    <recommendedName>
        <fullName evidence="8">Rhodopsin domain-containing protein</fullName>
    </recommendedName>
</protein>
<dbReference type="GO" id="GO:0016020">
    <property type="term" value="C:membrane"/>
    <property type="evidence" value="ECO:0007669"/>
    <property type="project" value="UniProtKB-SubCell"/>
</dbReference>
<feature type="transmembrane region" description="Helical" evidence="7">
    <location>
        <begin position="231"/>
        <end position="252"/>
    </location>
</feature>
<dbReference type="PANTHER" id="PTHR33048:SF160">
    <property type="entry name" value="SAT4 FAMILY MEMBRANE PROTEIN"/>
    <property type="match status" value="1"/>
</dbReference>
<dbReference type="Pfam" id="PF20684">
    <property type="entry name" value="Fung_rhodopsin"/>
    <property type="match status" value="1"/>
</dbReference>
<feature type="region of interest" description="Disordered" evidence="6">
    <location>
        <begin position="308"/>
        <end position="332"/>
    </location>
</feature>
<dbReference type="InterPro" id="IPR052337">
    <property type="entry name" value="SAT4-like"/>
</dbReference>
<proteinExistence type="inferred from homology"/>
<evidence type="ECO:0000256" key="5">
    <source>
        <dbReference type="ARBA" id="ARBA00038359"/>
    </source>
</evidence>
<comment type="similarity">
    <text evidence="5">Belongs to the SAT4 family.</text>
</comment>
<feature type="transmembrane region" description="Helical" evidence="7">
    <location>
        <begin position="272"/>
        <end position="290"/>
    </location>
</feature>
<dbReference type="AlphaFoldDB" id="A0A6A6HK11"/>
<evidence type="ECO:0000259" key="8">
    <source>
        <dbReference type="Pfam" id="PF20684"/>
    </source>
</evidence>
<feature type="transmembrane region" description="Helical" evidence="7">
    <location>
        <begin position="73"/>
        <end position="90"/>
    </location>
</feature>
<keyword evidence="4 7" id="KW-0472">Membrane</keyword>
<evidence type="ECO:0000313" key="9">
    <source>
        <dbReference type="EMBL" id="KAF2238456.1"/>
    </source>
</evidence>
<dbReference type="InterPro" id="IPR049326">
    <property type="entry name" value="Rhodopsin_dom_fungi"/>
</dbReference>
<evidence type="ECO:0000256" key="6">
    <source>
        <dbReference type="SAM" id="MobiDB-lite"/>
    </source>
</evidence>
<feature type="transmembrane region" description="Helical" evidence="7">
    <location>
        <begin position="190"/>
        <end position="219"/>
    </location>
</feature>
<organism evidence="9 10">
    <name type="scientific">Viridothelium virens</name>
    <name type="common">Speckled blister lichen</name>
    <name type="synonym">Trypethelium virens</name>
    <dbReference type="NCBI Taxonomy" id="1048519"/>
    <lineage>
        <taxon>Eukaryota</taxon>
        <taxon>Fungi</taxon>
        <taxon>Dikarya</taxon>
        <taxon>Ascomycota</taxon>
        <taxon>Pezizomycotina</taxon>
        <taxon>Dothideomycetes</taxon>
        <taxon>Dothideomycetes incertae sedis</taxon>
        <taxon>Trypetheliales</taxon>
        <taxon>Trypetheliaceae</taxon>
        <taxon>Viridothelium</taxon>
    </lineage>
</organism>
<dbReference type="Proteomes" id="UP000800092">
    <property type="component" value="Unassembled WGS sequence"/>
</dbReference>
<gene>
    <name evidence="9" type="ORF">EV356DRAFT_573538</name>
</gene>
<name>A0A6A6HK11_VIRVR</name>
<accession>A0A6A6HK11</accession>
<evidence type="ECO:0000256" key="7">
    <source>
        <dbReference type="SAM" id="Phobius"/>
    </source>
</evidence>
<feature type="transmembrane region" description="Helical" evidence="7">
    <location>
        <begin position="38"/>
        <end position="61"/>
    </location>
</feature>
<dbReference type="EMBL" id="ML991776">
    <property type="protein sequence ID" value="KAF2238456.1"/>
    <property type="molecule type" value="Genomic_DNA"/>
</dbReference>
<evidence type="ECO:0000256" key="4">
    <source>
        <dbReference type="ARBA" id="ARBA00023136"/>
    </source>
</evidence>
<evidence type="ECO:0000256" key="3">
    <source>
        <dbReference type="ARBA" id="ARBA00022989"/>
    </source>
</evidence>
<feature type="domain" description="Rhodopsin" evidence="8">
    <location>
        <begin position="53"/>
        <end position="289"/>
    </location>
</feature>
<keyword evidence="2 7" id="KW-0812">Transmembrane</keyword>
<sequence length="409" mass="45269">MSSNSGATYPANLGGLPPPSGVTPNFSNPYSIAPTLKAINIVCATLTSIATLVRIFTRLYIMRSHGWPDYTMVVAWAGYISYLFAGYSIYNHGAGIHQWNVPIDDLVPFVKASTNALLIYCPTIVLAKLSISLQFVNIFTPERDAKFWMIQGFIFVQASFYLSLFFVTLFECVPRAKIWNPTLPGTCVKYQGTILATGIFNMVSDLLMLVFPFFCIWNLQMPIKRKGGVSAIFLVGILALAASMLRVIYTAINNGNPDATFTLTQIGECSAGELAAGILIGNLVCLPRLFKQYGPKVKRLLSKYSRSNLGSERPREKGSFARPRHGPKPSSWLQSQMLESQSAEYLELKDRPFGAAVFPDSSLQERQSSVSDTLSGRPRRQIFSEPLVEAQDEEGVLRTVHVEQSVEHV</sequence>
<dbReference type="OrthoDB" id="5342292at2759"/>
<keyword evidence="3 7" id="KW-1133">Transmembrane helix</keyword>
<comment type="subcellular location">
    <subcellularLocation>
        <location evidence="1">Membrane</location>
        <topology evidence="1">Multi-pass membrane protein</topology>
    </subcellularLocation>
</comment>
<keyword evidence="10" id="KW-1185">Reference proteome</keyword>
<evidence type="ECO:0000256" key="2">
    <source>
        <dbReference type="ARBA" id="ARBA00022692"/>
    </source>
</evidence>
<evidence type="ECO:0000256" key="1">
    <source>
        <dbReference type="ARBA" id="ARBA00004141"/>
    </source>
</evidence>
<reference evidence="9" key="1">
    <citation type="journal article" date="2020" name="Stud. Mycol.">
        <title>101 Dothideomycetes genomes: a test case for predicting lifestyles and emergence of pathogens.</title>
        <authorList>
            <person name="Haridas S."/>
            <person name="Albert R."/>
            <person name="Binder M."/>
            <person name="Bloem J."/>
            <person name="Labutti K."/>
            <person name="Salamov A."/>
            <person name="Andreopoulos B."/>
            <person name="Baker S."/>
            <person name="Barry K."/>
            <person name="Bills G."/>
            <person name="Bluhm B."/>
            <person name="Cannon C."/>
            <person name="Castanera R."/>
            <person name="Culley D."/>
            <person name="Daum C."/>
            <person name="Ezra D."/>
            <person name="Gonzalez J."/>
            <person name="Henrissat B."/>
            <person name="Kuo A."/>
            <person name="Liang C."/>
            <person name="Lipzen A."/>
            <person name="Lutzoni F."/>
            <person name="Magnuson J."/>
            <person name="Mondo S."/>
            <person name="Nolan M."/>
            <person name="Ohm R."/>
            <person name="Pangilinan J."/>
            <person name="Park H.-J."/>
            <person name="Ramirez L."/>
            <person name="Alfaro M."/>
            <person name="Sun H."/>
            <person name="Tritt A."/>
            <person name="Yoshinaga Y."/>
            <person name="Zwiers L.-H."/>
            <person name="Turgeon B."/>
            <person name="Goodwin S."/>
            <person name="Spatafora J."/>
            <person name="Crous P."/>
            <person name="Grigoriev I."/>
        </authorList>
    </citation>
    <scope>NUCLEOTIDE SEQUENCE</scope>
    <source>
        <strain evidence="9">Tuck. ex Michener</strain>
    </source>
</reference>
<feature type="transmembrane region" description="Helical" evidence="7">
    <location>
        <begin position="148"/>
        <end position="170"/>
    </location>
</feature>